<evidence type="ECO:0000313" key="3">
    <source>
        <dbReference type="EMBL" id="KIW08831.1"/>
    </source>
</evidence>
<evidence type="ECO:0000256" key="2">
    <source>
        <dbReference type="ARBA" id="ARBA00023002"/>
    </source>
</evidence>
<dbReference type="GeneID" id="27308734"/>
<keyword evidence="4" id="KW-1185">Reference proteome</keyword>
<evidence type="ECO:0000313" key="4">
    <source>
        <dbReference type="Proteomes" id="UP000053259"/>
    </source>
</evidence>
<dbReference type="HOGENOM" id="CLU_010194_1_0_1"/>
<gene>
    <name evidence="3" type="ORF">PV09_00761</name>
</gene>
<dbReference type="PRINTS" id="PR00080">
    <property type="entry name" value="SDRFAMILY"/>
</dbReference>
<sequence length="254" mass="27074">MSGRLQGKVTIVTGGGAGFGRGIVEKFVLEGSKVLIWDIHPTSAEELAKALPENTCASFVGDVSRLEDWEKALQSVLDKWGALDVVVNNAGVVHAATPSIDLPEDEVDRMWRINVKPLYFSAKVCVPYWREKKRPGLFINLSSISAPRPRPNVVWYAASKGAVTAATRGLAAEFAKDGIRCNCIQPVVGETAMLALVQGGTDSPEGRAALTAGIPLGRFTQPQDIANAACYLASDEATFLTGVCMDVDGGRSLN</sequence>
<dbReference type="PANTHER" id="PTHR43639">
    <property type="entry name" value="OXIDOREDUCTASE, SHORT-CHAIN DEHYDROGENASE/REDUCTASE FAMILY (AFU_ORTHOLOGUE AFUA_5G02870)"/>
    <property type="match status" value="1"/>
</dbReference>
<evidence type="ECO:0008006" key="5">
    <source>
        <dbReference type="Google" id="ProtNLM"/>
    </source>
</evidence>
<organism evidence="3 4">
    <name type="scientific">Verruconis gallopava</name>
    <dbReference type="NCBI Taxonomy" id="253628"/>
    <lineage>
        <taxon>Eukaryota</taxon>
        <taxon>Fungi</taxon>
        <taxon>Dikarya</taxon>
        <taxon>Ascomycota</taxon>
        <taxon>Pezizomycotina</taxon>
        <taxon>Dothideomycetes</taxon>
        <taxon>Pleosporomycetidae</taxon>
        <taxon>Venturiales</taxon>
        <taxon>Sympoventuriaceae</taxon>
        <taxon>Verruconis</taxon>
    </lineage>
</organism>
<name>A0A0D1Y182_9PEZI</name>
<dbReference type="InterPro" id="IPR036291">
    <property type="entry name" value="NAD(P)-bd_dom_sf"/>
</dbReference>
<dbReference type="SUPFAM" id="SSF51735">
    <property type="entry name" value="NAD(P)-binding Rossmann-fold domains"/>
    <property type="match status" value="1"/>
</dbReference>
<dbReference type="AlphaFoldDB" id="A0A0D1Y182"/>
<dbReference type="OrthoDB" id="294295at2759"/>
<keyword evidence="1" id="KW-0521">NADP</keyword>
<dbReference type="FunFam" id="3.40.50.720:FF:000084">
    <property type="entry name" value="Short-chain dehydrogenase reductase"/>
    <property type="match status" value="1"/>
</dbReference>
<proteinExistence type="predicted"/>
<keyword evidence="2" id="KW-0560">Oxidoreductase</keyword>
<dbReference type="STRING" id="253628.A0A0D1Y182"/>
<dbReference type="VEuPathDB" id="FungiDB:PV09_00761"/>
<accession>A0A0D1Y182</accession>
<reference evidence="3 4" key="1">
    <citation type="submission" date="2015-01" db="EMBL/GenBank/DDBJ databases">
        <title>The Genome Sequence of Ochroconis gallopava CBS43764.</title>
        <authorList>
            <consortium name="The Broad Institute Genomics Platform"/>
            <person name="Cuomo C."/>
            <person name="de Hoog S."/>
            <person name="Gorbushina A."/>
            <person name="Stielow B."/>
            <person name="Teixiera M."/>
            <person name="Abouelleil A."/>
            <person name="Chapman S.B."/>
            <person name="Priest M."/>
            <person name="Young S.K."/>
            <person name="Wortman J."/>
            <person name="Nusbaum C."/>
            <person name="Birren B."/>
        </authorList>
    </citation>
    <scope>NUCLEOTIDE SEQUENCE [LARGE SCALE GENOMIC DNA]</scope>
    <source>
        <strain evidence="3 4">CBS 43764</strain>
    </source>
</reference>
<dbReference type="Pfam" id="PF13561">
    <property type="entry name" value="adh_short_C2"/>
    <property type="match status" value="1"/>
</dbReference>
<dbReference type="Gene3D" id="3.40.50.720">
    <property type="entry name" value="NAD(P)-binding Rossmann-like Domain"/>
    <property type="match status" value="1"/>
</dbReference>
<dbReference type="PANTHER" id="PTHR43639:SF5">
    <property type="entry name" value="OXIDOREDUCTASE, SHORT-CHAIN DEHYDROGENASE_REDUCTASE FAMILY (AFU_ORTHOLOGUE AFUA_6G09140)"/>
    <property type="match status" value="1"/>
</dbReference>
<dbReference type="InParanoid" id="A0A0D1Y182"/>
<dbReference type="EMBL" id="KN847530">
    <property type="protein sequence ID" value="KIW08831.1"/>
    <property type="molecule type" value="Genomic_DNA"/>
</dbReference>
<dbReference type="InterPro" id="IPR002347">
    <property type="entry name" value="SDR_fam"/>
</dbReference>
<dbReference type="GO" id="GO:0016491">
    <property type="term" value="F:oxidoreductase activity"/>
    <property type="evidence" value="ECO:0007669"/>
    <property type="project" value="UniProtKB-KW"/>
</dbReference>
<dbReference type="Proteomes" id="UP000053259">
    <property type="component" value="Unassembled WGS sequence"/>
</dbReference>
<dbReference type="RefSeq" id="XP_016218700.1">
    <property type="nucleotide sequence ID" value="XM_016353547.1"/>
</dbReference>
<protein>
    <recommendedName>
        <fullName evidence="5">3-oxoacyl-[acyl-carrier protein] reductase</fullName>
    </recommendedName>
</protein>
<evidence type="ECO:0000256" key="1">
    <source>
        <dbReference type="ARBA" id="ARBA00022857"/>
    </source>
</evidence>
<dbReference type="NCBIfam" id="NF005559">
    <property type="entry name" value="PRK07231.1"/>
    <property type="match status" value="1"/>
</dbReference>
<dbReference type="PRINTS" id="PR00081">
    <property type="entry name" value="GDHRDH"/>
</dbReference>